<sequence>MQQSYRRERLNLTRQVQALKHELAVERRKNEKLRAACEGKNNQSPRGEQGCNQECEQGAEQAPEQAPGQTRGQAPEQLSTDRCDTQAEITDTKWLSEQSVEATTLRYRRLGRAALVGSLTVDTQRCTPLPQDVVESVEDGCGSDKRKRAKRSRRTEPPFKVSNNTTASR</sequence>
<evidence type="ECO:0000256" key="1">
    <source>
        <dbReference type="SAM" id="MobiDB-lite"/>
    </source>
</evidence>
<dbReference type="EMBL" id="SWKV01000122">
    <property type="protein sequence ID" value="KAF3031813.1"/>
    <property type="molecule type" value="Genomic_DNA"/>
</dbReference>
<comment type="caution">
    <text evidence="2">The sequence shown here is derived from an EMBL/GenBank/DDBJ whole genome shotgun (WGS) entry which is preliminary data.</text>
</comment>
<evidence type="ECO:0000313" key="3">
    <source>
        <dbReference type="Proteomes" id="UP000758155"/>
    </source>
</evidence>
<protein>
    <submittedName>
        <fullName evidence="2">Uncharacterized protein</fullName>
    </submittedName>
</protein>
<dbReference type="AlphaFoldDB" id="A0A9P5BW34"/>
<feature type="region of interest" description="Disordered" evidence="1">
    <location>
        <begin position="28"/>
        <end position="85"/>
    </location>
</feature>
<proteinExistence type="predicted"/>
<feature type="compositionally biased region" description="Basic and acidic residues" evidence="1">
    <location>
        <begin position="28"/>
        <end position="37"/>
    </location>
</feature>
<reference evidence="2" key="1">
    <citation type="submission" date="2019-04" db="EMBL/GenBank/DDBJ databases">
        <title>Sequencing of skin fungus with MAO and IRED activity.</title>
        <authorList>
            <person name="Marsaioli A.J."/>
            <person name="Bonatto J.M.C."/>
            <person name="Reis Junior O."/>
        </authorList>
    </citation>
    <scope>NUCLEOTIDE SEQUENCE</scope>
    <source>
        <strain evidence="2">28M1</strain>
    </source>
</reference>
<feature type="compositionally biased region" description="Polar residues" evidence="1">
    <location>
        <begin position="67"/>
        <end position="78"/>
    </location>
</feature>
<organism evidence="2 3">
    <name type="scientific">Didymella heteroderae</name>
    <dbReference type="NCBI Taxonomy" id="1769908"/>
    <lineage>
        <taxon>Eukaryota</taxon>
        <taxon>Fungi</taxon>
        <taxon>Dikarya</taxon>
        <taxon>Ascomycota</taxon>
        <taxon>Pezizomycotina</taxon>
        <taxon>Dothideomycetes</taxon>
        <taxon>Pleosporomycetidae</taxon>
        <taxon>Pleosporales</taxon>
        <taxon>Pleosporineae</taxon>
        <taxon>Didymellaceae</taxon>
        <taxon>Didymella</taxon>
    </lineage>
</organism>
<dbReference type="Proteomes" id="UP000758155">
    <property type="component" value="Unassembled WGS sequence"/>
</dbReference>
<feature type="region of interest" description="Disordered" evidence="1">
    <location>
        <begin position="135"/>
        <end position="169"/>
    </location>
</feature>
<accession>A0A9P5BW34</accession>
<name>A0A9P5BW34_9PLEO</name>
<evidence type="ECO:0000313" key="2">
    <source>
        <dbReference type="EMBL" id="KAF3031813.1"/>
    </source>
</evidence>
<gene>
    <name evidence="2" type="ORF">E8E12_001423</name>
</gene>
<keyword evidence="3" id="KW-1185">Reference proteome</keyword>
<feature type="compositionally biased region" description="Polar residues" evidence="1">
    <location>
        <begin position="40"/>
        <end position="55"/>
    </location>
</feature>